<organism evidence="3 4">
    <name type="scientific">Apiospora marii</name>
    <dbReference type="NCBI Taxonomy" id="335849"/>
    <lineage>
        <taxon>Eukaryota</taxon>
        <taxon>Fungi</taxon>
        <taxon>Dikarya</taxon>
        <taxon>Ascomycota</taxon>
        <taxon>Pezizomycotina</taxon>
        <taxon>Sordariomycetes</taxon>
        <taxon>Xylariomycetidae</taxon>
        <taxon>Amphisphaeriales</taxon>
        <taxon>Apiosporaceae</taxon>
        <taxon>Apiospora</taxon>
    </lineage>
</organism>
<proteinExistence type="predicted"/>
<dbReference type="SMART" id="SM00225">
    <property type="entry name" value="BTB"/>
    <property type="match status" value="1"/>
</dbReference>
<evidence type="ECO:0000259" key="2">
    <source>
        <dbReference type="PROSITE" id="PS50097"/>
    </source>
</evidence>
<comment type="caution">
    <text evidence="3">The sequence shown here is derived from an EMBL/GenBank/DDBJ whole genome shotgun (WGS) entry which is preliminary data.</text>
</comment>
<feature type="region of interest" description="Disordered" evidence="1">
    <location>
        <begin position="1"/>
        <end position="20"/>
    </location>
</feature>
<dbReference type="Gene3D" id="3.30.710.10">
    <property type="entry name" value="Potassium Channel Kv1.1, Chain A"/>
    <property type="match status" value="1"/>
</dbReference>
<name>A0ABR1RTR3_9PEZI</name>
<sequence length="291" mass="33716">MRMPMFQQESTGETHNGVANSDERTGAFSDLKVVCGGREWNLHRNILSSRCEWFNKALRGDFREAHTQEIVIQEFDAGDVELMLEYIYIGVIDFDTKRGEAPLIDICIRFYDLADFFALPKLQECAVAQFRQYNTQKCAPLQNQFWKRDIDNIDEILYDLRAAYGQTTVAGDAFRGLMRTFVHETRFRFFRCPQFIELLDEIPELAADVLTTMIRSGEFMHITYPEVCSACLRQKPDDEHHSHTMISTMSRAYSLCRACVSMRAPPLAPSTEDWDGRWSAWERDKATLHPL</sequence>
<protein>
    <recommendedName>
        <fullName evidence="2">BTB domain-containing protein</fullName>
    </recommendedName>
</protein>
<keyword evidence="4" id="KW-1185">Reference proteome</keyword>
<evidence type="ECO:0000313" key="3">
    <source>
        <dbReference type="EMBL" id="KAK8018343.1"/>
    </source>
</evidence>
<accession>A0ABR1RTR3</accession>
<evidence type="ECO:0000256" key="1">
    <source>
        <dbReference type="SAM" id="MobiDB-lite"/>
    </source>
</evidence>
<reference evidence="3 4" key="1">
    <citation type="submission" date="2023-01" db="EMBL/GenBank/DDBJ databases">
        <title>Analysis of 21 Apiospora genomes using comparative genomics revels a genus with tremendous synthesis potential of carbohydrate active enzymes and secondary metabolites.</title>
        <authorList>
            <person name="Sorensen T."/>
        </authorList>
    </citation>
    <scope>NUCLEOTIDE SEQUENCE [LARGE SCALE GENOMIC DNA]</scope>
    <source>
        <strain evidence="3 4">CBS 20057</strain>
    </source>
</reference>
<dbReference type="PANTHER" id="PTHR47843">
    <property type="entry name" value="BTB DOMAIN-CONTAINING PROTEIN-RELATED"/>
    <property type="match status" value="1"/>
</dbReference>
<dbReference type="PROSITE" id="PS50097">
    <property type="entry name" value="BTB"/>
    <property type="match status" value="1"/>
</dbReference>
<dbReference type="Pfam" id="PF00651">
    <property type="entry name" value="BTB"/>
    <property type="match status" value="1"/>
</dbReference>
<dbReference type="SUPFAM" id="SSF54695">
    <property type="entry name" value="POZ domain"/>
    <property type="match status" value="1"/>
</dbReference>
<feature type="domain" description="BTB" evidence="2">
    <location>
        <begin position="29"/>
        <end position="96"/>
    </location>
</feature>
<dbReference type="EMBL" id="JAQQWI010000010">
    <property type="protein sequence ID" value="KAK8018343.1"/>
    <property type="molecule type" value="Genomic_DNA"/>
</dbReference>
<dbReference type="InterPro" id="IPR011333">
    <property type="entry name" value="SKP1/BTB/POZ_sf"/>
</dbReference>
<dbReference type="InterPro" id="IPR000210">
    <property type="entry name" value="BTB/POZ_dom"/>
</dbReference>
<gene>
    <name evidence="3" type="ORF">PG991_007533</name>
</gene>
<dbReference type="PANTHER" id="PTHR47843:SF5">
    <property type="entry name" value="BTB_POZ DOMAIN PROTEIN"/>
    <property type="match status" value="1"/>
</dbReference>
<feature type="compositionally biased region" description="Polar residues" evidence="1">
    <location>
        <begin position="7"/>
        <end position="19"/>
    </location>
</feature>
<dbReference type="Proteomes" id="UP001396898">
    <property type="component" value="Unassembled WGS sequence"/>
</dbReference>
<dbReference type="CDD" id="cd18186">
    <property type="entry name" value="BTB_POZ_ZBTB_KLHL-like"/>
    <property type="match status" value="1"/>
</dbReference>
<evidence type="ECO:0000313" key="4">
    <source>
        <dbReference type="Proteomes" id="UP001396898"/>
    </source>
</evidence>